<dbReference type="EMBL" id="GBRH01210195">
    <property type="protein sequence ID" value="JAD87700.1"/>
    <property type="molecule type" value="Transcribed_RNA"/>
</dbReference>
<reference evidence="1" key="2">
    <citation type="journal article" date="2015" name="Data Brief">
        <title>Shoot transcriptome of the giant reed, Arundo donax.</title>
        <authorList>
            <person name="Barrero R.A."/>
            <person name="Guerrero F.D."/>
            <person name="Moolhuijzen P."/>
            <person name="Goolsby J.A."/>
            <person name="Tidwell J."/>
            <person name="Bellgard S.E."/>
            <person name="Bellgard M.I."/>
        </authorList>
    </citation>
    <scope>NUCLEOTIDE SEQUENCE</scope>
    <source>
        <tissue evidence="1">Shoot tissue taken approximately 20 cm above the soil surface</tissue>
    </source>
</reference>
<reference evidence="1" key="1">
    <citation type="submission" date="2014-09" db="EMBL/GenBank/DDBJ databases">
        <authorList>
            <person name="Magalhaes I.L.F."/>
            <person name="Oliveira U."/>
            <person name="Santos F.R."/>
            <person name="Vidigal T.H.D.A."/>
            <person name="Brescovit A.D."/>
            <person name="Santos A.J."/>
        </authorList>
    </citation>
    <scope>NUCLEOTIDE SEQUENCE</scope>
    <source>
        <tissue evidence="1">Shoot tissue taken approximately 20 cm above the soil surface</tissue>
    </source>
</reference>
<organism evidence="1">
    <name type="scientific">Arundo donax</name>
    <name type="common">Giant reed</name>
    <name type="synonym">Donax arundinaceus</name>
    <dbReference type="NCBI Taxonomy" id="35708"/>
    <lineage>
        <taxon>Eukaryota</taxon>
        <taxon>Viridiplantae</taxon>
        <taxon>Streptophyta</taxon>
        <taxon>Embryophyta</taxon>
        <taxon>Tracheophyta</taxon>
        <taxon>Spermatophyta</taxon>
        <taxon>Magnoliopsida</taxon>
        <taxon>Liliopsida</taxon>
        <taxon>Poales</taxon>
        <taxon>Poaceae</taxon>
        <taxon>PACMAD clade</taxon>
        <taxon>Arundinoideae</taxon>
        <taxon>Arundineae</taxon>
        <taxon>Arundo</taxon>
    </lineage>
</organism>
<name>A0A0A9DPX7_ARUDO</name>
<proteinExistence type="predicted"/>
<sequence length="56" mass="6526">MLHVVSHPILTLHYCQVEGLEINVTCFIEEPQNQNMCTAYIQRLEFPDYFPNKNGS</sequence>
<accession>A0A0A9DPX7</accession>
<protein>
    <submittedName>
        <fullName evidence="1">Uncharacterized protein</fullName>
    </submittedName>
</protein>
<evidence type="ECO:0000313" key="1">
    <source>
        <dbReference type="EMBL" id="JAD87700.1"/>
    </source>
</evidence>
<dbReference type="AlphaFoldDB" id="A0A0A9DPX7"/>